<dbReference type="PANTHER" id="PTHR34109">
    <property type="entry name" value="BNAUNNG04460D PROTEIN-RELATED"/>
    <property type="match status" value="1"/>
</dbReference>
<evidence type="ECO:0000313" key="3">
    <source>
        <dbReference type="Proteomes" id="UP000265882"/>
    </source>
</evidence>
<gene>
    <name evidence="2" type="ORF">C4520_13840</name>
</gene>
<sequence>MEAKKTNWKPEGFHSLTPHLTVSDVEKAIEFYKDAFAAEEISRLAGPGGAGVMHAELKIGDSFFMLGQSCDESSHEEHHEKYHGEEHEGKHKEHEEHASCMVHIYVEDVDAAFERAKAAGAKVTMPPENMFWGDRYGMVSDPFGHSWSLATHIEDITPEQMSERAEEFFAKMSKK</sequence>
<protein>
    <submittedName>
        <fullName evidence="2">VOC family protein</fullName>
    </submittedName>
</protein>
<evidence type="ECO:0000259" key="1">
    <source>
        <dbReference type="PROSITE" id="PS51819"/>
    </source>
</evidence>
<dbReference type="PANTHER" id="PTHR34109:SF1">
    <property type="entry name" value="VOC DOMAIN-CONTAINING PROTEIN"/>
    <property type="match status" value="1"/>
</dbReference>
<dbReference type="Proteomes" id="UP000265882">
    <property type="component" value="Unassembled WGS sequence"/>
</dbReference>
<dbReference type="AlphaFoldDB" id="A0A3A4NSY0"/>
<dbReference type="EMBL" id="QZKU01000098">
    <property type="protein sequence ID" value="RJP18671.1"/>
    <property type="molecule type" value="Genomic_DNA"/>
</dbReference>
<evidence type="ECO:0000313" key="2">
    <source>
        <dbReference type="EMBL" id="RJP18671.1"/>
    </source>
</evidence>
<name>A0A3A4NSY0_ABYX5</name>
<reference evidence="2 3" key="1">
    <citation type="journal article" date="2017" name="ISME J.">
        <title>Energy and carbon metabolisms in a deep terrestrial subsurface fluid microbial community.</title>
        <authorList>
            <person name="Momper L."/>
            <person name="Jungbluth S.P."/>
            <person name="Lee M.D."/>
            <person name="Amend J.P."/>
        </authorList>
    </citation>
    <scope>NUCLEOTIDE SEQUENCE [LARGE SCALE GENOMIC DNA]</scope>
    <source>
        <strain evidence="2">SURF_5</strain>
    </source>
</reference>
<organism evidence="2 3">
    <name type="scientific">Abyssobacteria bacterium (strain SURF_5)</name>
    <dbReference type="NCBI Taxonomy" id="2093360"/>
    <lineage>
        <taxon>Bacteria</taxon>
        <taxon>Pseudomonadati</taxon>
        <taxon>Candidatus Hydrogenedentota</taxon>
        <taxon>Candidatus Abyssobacteria</taxon>
    </lineage>
</organism>
<dbReference type="Gene3D" id="3.30.720.110">
    <property type="match status" value="1"/>
</dbReference>
<dbReference type="Gene3D" id="3.30.720.120">
    <property type="match status" value="1"/>
</dbReference>
<dbReference type="SUPFAM" id="SSF54593">
    <property type="entry name" value="Glyoxalase/Bleomycin resistance protein/Dihydroxybiphenyl dioxygenase"/>
    <property type="match status" value="1"/>
</dbReference>
<dbReference type="InterPro" id="IPR004360">
    <property type="entry name" value="Glyas_Fos-R_dOase_dom"/>
</dbReference>
<dbReference type="PROSITE" id="PS51819">
    <property type="entry name" value="VOC"/>
    <property type="match status" value="1"/>
</dbReference>
<comment type="caution">
    <text evidence="2">The sequence shown here is derived from an EMBL/GenBank/DDBJ whole genome shotgun (WGS) entry which is preliminary data.</text>
</comment>
<dbReference type="CDD" id="cd07246">
    <property type="entry name" value="VOC_like"/>
    <property type="match status" value="1"/>
</dbReference>
<feature type="domain" description="VOC" evidence="1">
    <location>
        <begin position="12"/>
        <end position="152"/>
    </location>
</feature>
<proteinExistence type="predicted"/>
<dbReference type="Pfam" id="PF00903">
    <property type="entry name" value="Glyoxalase"/>
    <property type="match status" value="1"/>
</dbReference>
<dbReference type="InterPro" id="IPR037523">
    <property type="entry name" value="VOC_core"/>
</dbReference>
<dbReference type="InterPro" id="IPR029068">
    <property type="entry name" value="Glyas_Bleomycin-R_OHBP_Dase"/>
</dbReference>
<accession>A0A3A4NSY0</accession>